<accession>A0A0N8PT67</accession>
<evidence type="ECO:0000313" key="2">
    <source>
        <dbReference type="EMBL" id="KPV54677.1"/>
    </source>
</evidence>
<protein>
    <recommendedName>
        <fullName evidence="1">Minor tail T domain-containing protein</fullName>
    </recommendedName>
</protein>
<dbReference type="Pfam" id="PF06223">
    <property type="entry name" value="Phage_tail_T"/>
    <property type="match status" value="1"/>
</dbReference>
<name>A0A0N8PT67_9CHLR</name>
<dbReference type="EMBL" id="LJCR01000024">
    <property type="protein sequence ID" value="KPV54677.1"/>
    <property type="molecule type" value="Genomic_DNA"/>
</dbReference>
<feature type="domain" description="Minor tail T" evidence="1">
    <location>
        <begin position="2"/>
        <end position="76"/>
    </location>
</feature>
<reference evidence="2 3" key="1">
    <citation type="submission" date="2015-09" db="EMBL/GenBank/DDBJ databases">
        <title>Draft genome sequence of Kouleothrix aurantiaca JCM 19913.</title>
        <authorList>
            <person name="Hemp J."/>
        </authorList>
    </citation>
    <scope>NUCLEOTIDE SEQUENCE [LARGE SCALE GENOMIC DNA]</scope>
    <source>
        <strain evidence="2 3">COM-B</strain>
    </source>
</reference>
<keyword evidence="3" id="KW-1185">Reference proteome</keyword>
<evidence type="ECO:0000313" key="3">
    <source>
        <dbReference type="Proteomes" id="UP000050509"/>
    </source>
</evidence>
<dbReference type="InterPro" id="IPR009350">
    <property type="entry name" value="Phage_tail_T"/>
</dbReference>
<organism evidence="2 3">
    <name type="scientific">Kouleothrix aurantiaca</name>
    <dbReference type="NCBI Taxonomy" id="186479"/>
    <lineage>
        <taxon>Bacteria</taxon>
        <taxon>Bacillati</taxon>
        <taxon>Chloroflexota</taxon>
        <taxon>Chloroflexia</taxon>
        <taxon>Chloroflexales</taxon>
        <taxon>Roseiflexineae</taxon>
        <taxon>Roseiflexaceae</taxon>
        <taxon>Kouleothrix</taxon>
    </lineage>
</organism>
<dbReference type="AlphaFoldDB" id="A0A0N8PT67"/>
<dbReference type="Proteomes" id="UP000050509">
    <property type="component" value="Unassembled WGS sequence"/>
</dbReference>
<comment type="caution">
    <text evidence="2">The sequence shown here is derived from an EMBL/GenBank/DDBJ whole genome shotgun (WGS) entry which is preliminary data.</text>
</comment>
<evidence type="ECO:0000259" key="1">
    <source>
        <dbReference type="Pfam" id="PF06223"/>
    </source>
</evidence>
<sequence>MDSHEFAEWIAYSQIEPFGQDRADLPAAIISSVIANVHRSEQQQPYTPADFIPNFEPPKQQTWQDQLSLVEMLNAAYSGTDERTP</sequence>
<gene>
    <name evidence="2" type="ORF">SE17_02300</name>
</gene>
<proteinExistence type="predicted"/>